<proteinExistence type="predicted"/>
<gene>
    <name evidence="2" type="ORF">IV454_29310</name>
</gene>
<sequence>MAPLKWGTGSALYLNGVGSRGTKFADTFDGATGTGTSERIRDAYRFLAERYEAGDRIFGFGFSRGAFALRSLVGFIEAVGLPQLPSLIKDDELFRTNSYLYGQHPARNRQDEMMGRCP</sequence>
<keyword evidence="3" id="KW-1185">Reference proteome</keyword>
<name>A0AA48WLW8_9BURK</name>
<organism evidence="2 3">
    <name type="scientific">Massilia antarctica</name>
    <dbReference type="NCBI Taxonomy" id="2765360"/>
    <lineage>
        <taxon>Bacteria</taxon>
        <taxon>Pseudomonadati</taxon>
        <taxon>Pseudomonadota</taxon>
        <taxon>Betaproteobacteria</taxon>
        <taxon>Burkholderiales</taxon>
        <taxon>Oxalobacteraceae</taxon>
        <taxon>Telluria group</taxon>
        <taxon>Massilia</taxon>
    </lineage>
</organism>
<dbReference type="PANTHER" id="PTHR33840">
    <property type="match status" value="1"/>
</dbReference>
<protein>
    <submittedName>
        <fullName evidence="2">DUF2235 domain-containing protein</fullName>
    </submittedName>
</protein>
<dbReference type="Proteomes" id="UP000662888">
    <property type="component" value="Chromosome"/>
</dbReference>
<dbReference type="Pfam" id="PF09994">
    <property type="entry name" value="T6SS_Tle1-like_cat"/>
    <property type="match status" value="1"/>
</dbReference>
<accession>A0AA48WLW8</accession>
<dbReference type="Gene3D" id="3.40.50.1820">
    <property type="entry name" value="alpha/beta hydrolase"/>
    <property type="match status" value="1"/>
</dbReference>
<evidence type="ECO:0000259" key="1">
    <source>
        <dbReference type="Pfam" id="PF09994"/>
    </source>
</evidence>
<feature type="domain" description="T6SS Phospholipase effector Tle1-like catalytic" evidence="1">
    <location>
        <begin position="11"/>
        <end position="84"/>
    </location>
</feature>
<reference evidence="2 3" key="1">
    <citation type="submission" date="2020-11" db="EMBL/GenBank/DDBJ databases">
        <authorList>
            <person name="Sun Q."/>
        </authorList>
    </citation>
    <scope>NUCLEOTIDE SEQUENCE [LARGE SCALE GENOMIC DNA]</scope>
    <source>
        <strain evidence="2 3">P8398</strain>
    </source>
</reference>
<dbReference type="InterPro" id="IPR018712">
    <property type="entry name" value="Tle1-like_cat"/>
</dbReference>
<dbReference type="PANTHER" id="PTHR33840:SF1">
    <property type="entry name" value="TLE1 PHOSPHOLIPASE DOMAIN-CONTAINING PROTEIN"/>
    <property type="match status" value="1"/>
</dbReference>
<evidence type="ECO:0000313" key="2">
    <source>
        <dbReference type="EMBL" id="QPI53504.1"/>
    </source>
</evidence>
<evidence type="ECO:0000313" key="3">
    <source>
        <dbReference type="Proteomes" id="UP000662888"/>
    </source>
</evidence>
<dbReference type="InterPro" id="IPR029058">
    <property type="entry name" value="AB_hydrolase_fold"/>
</dbReference>
<dbReference type="EMBL" id="CP065053">
    <property type="protein sequence ID" value="QPI53504.1"/>
    <property type="molecule type" value="Genomic_DNA"/>
</dbReference>